<dbReference type="AlphaFoldDB" id="A0A8X8W4S6"/>
<dbReference type="EMBL" id="PNBA02000021">
    <property type="protein sequence ID" value="KAG6387819.1"/>
    <property type="molecule type" value="Genomic_DNA"/>
</dbReference>
<accession>A0A8X8W4S6</accession>
<reference evidence="1" key="2">
    <citation type="submission" date="2020-08" db="EMBL/GenBank/DDBJ databases">
        <title>Plant Genome Project.</title>
        <authorList>
            <person name="Zhang R.-G."/>
        </authorList>
    </citation>
    <scope>NUCLEOTIDE SEQUENCE</scope>
    <source>
        <strain evidence="1">Huo1</strain>
        <tissue evidence="1">Leaf</tissue>
    </source>
</reference>
<organism evidence="1">
    <name type="scientific">Salvia splendens</name>
    <name type="common">Scarlet sage</name>
    <dbReference type="NCBI Taxonomy" id="180675"/>
    <lineage>
        <taxon>Eukaryota</taxon>
        <taxon>Viridiplantae</taxon>
        <taxon>Streptophyta</taxon>
        <taxon>Embryophyta</taxon>
        <taxon>Tracheophyta</taxon>
        <taxon>Spermatophyta</taxon>
        <taxon>Magnoliopsida</taxon>
        <taxon>eudicotyledons</taxon>
        <taxon>Gunneridae</taxon>
        <taxon>Pentapetalae</taxon>
        <taxon>asterids</taxon>
        <taxon>lamiids</taxon>
        <taxon>Lamiales</taxon>
        <taxon>Lamiaceae</taxon>
        <taxon>Nepetoideae</taxon>
        <taxon>Mentheae</taxon>
        <taxon>Salviinae</taxon>
        <taxon>Salvia</taxon>
        <taxon>Salvia subgen. Calosphace</taxon>
        <taxon>core Calosphace</taxon>
    </lineage>
</organism>
<comment type="caution">
    <text evidence="1">The sequence shown here is derived from an EMBL/GenBank/DDBJ whole genome shotgun (WGS) entry which is preliminary data.</text>
</comment>
<keyword evidence="2" id="KW-1185">Reference proteome</keyword>
<name>A0A8X8W4S6_SALSN</name>
<proteinExistence type="predicted"/>
<gene>
    <name evidence="1" type="ORF">SASPL_153013</name>
</gene>
<evidence type="ECO:0000313" key="1">
    <source>
        <dbReference type="EMBL" id="KAG6387819.1"/>
    </source>
</evidence>
<reference evidence="1" key="1">
    <citation type="submission" date="2018-01" db="EMBL/GenBank/DDBJ databases">
        <authorList>
            <person name="Mao J.F."/>
        </authorList>
    </citation>
    <scope>NUCLEOTIDE SEQUENCE</scope>
    <source>
        <strain evidence="1">Huo1</strain>
        <tissue evidence="1">Leaf</tissue>
    </source>
</reference>
<dbReference type="Proteomes" id="UP000298416">
    <property type="component" value="Unassembled WGS sequence"/>
</dbReference>
<protein>
    <submittedName>
        <fullName evidence="1">Uncharacterized protein</fullName>
    </submittedName>
</protein>
<evidence type="ECO:0000313" key="2">
    <source>
        <dbReference type="Proteomes" id="UP000298416"/>
    </source>
</evidence>
<sequence>MQDNLLSLKHQGCTCNRREILSVHSDLADRCTLVGQKVKPVSDFLDVGFVLVMDLVQHIETVLPELKICISVALVSVTKEHASYGEITESKAGQGALLLNILQK</sequence>